<evidence type="ECO:0000313" key="3">
    <source>
        <dbReference type="EMBL" id="KGI21673.1"/>
    </source>
</evidence>
<accession>A0A098YSW2</accession>
<dbReference type="PANTHER" id="PTHR42692:SF1">
    <property type="entry name" value="NUCLEOTIDE PYROPHOSPHOHYDROLASE"/>
    <property type="match status" value="1"/>
</dbReference>
<dbReference type="CDD" id="cd11531">
    <property type="entry name" value="NTP-PPase_BsYpjD"/>
    <property type="match status" value="1"/>
</dbReference>
<dbReference type="InterPro" id="IPR004518">
    <property type="entry name" value="MazG-like_dom"/>
</dbReference>
<dbReference type="EMBL" id="JRPQ01000136">
    <property type="protein sequence ID" value="KGI21673.1"/>
    <property type="molecule type" value="Genomic_DNA"/>
</dbReference>
<dbReference type="InterPro" id="IPR012359">
    <property type="entry name" value="MazG-related_YpjD"/>
</dbReference>
<dbReference type="RefSeq" id="WP_008123796.1">
    <property type="nucleotide sequence ID" value="NZ_JRPQ01000136.1"/>
</dbReference>
<dbReference type="GeneID" id="93331075"/>
<evidence type="ECO:0000313" key="4">
    <source>
        <dbReference type="Proteomes" id="UP000029723"/>
    </source>
</evidence>
<organism evidence="3 4">
    <name type="scientific">Hoylesella timonensis S9-PR14</name>
    <dbReference type="NCBI Taxonomy" id="1401062"/>
    <lineage>
        <taxon>Bacteria</taxon>
        <taxon>Pseudomonadati</taxon>
        <taxon>Bacteroidota</taxon>
        <taxon>Bacteroidia</taxon>
        <taxon>Bacteroidales</taxon>
        <taxon>Prevotellaceae</taxon>
        <taxon>Hoylesella</taxon>
    </lineage>
</organism>
<dbReference type="PIRSF" id="PIRSF029904">
    <property type="entry name" value="UCP029904_pph"/>
    <property type="match status" value="1"/>
</dbReference>
<feature type="domain" description="NTP pyrophosphohydrolase MazG-like" evidence="2">
    <location>
        <begin position="23"/>
        <end position="99"/>
    </location>
</feature>
<sequence length="109" mass="12665">MEIKEAQQQVDRWIKEYGVRYFSELTNMACLTEEVGELARIISRTYGDQSFKPGETPNLADEMADILWVLICLANQTGVDLTEAFEQNMKKKTNRDKTRHINNPKLKQQ</sequence>
<dbReference type="OrthoDB" id="9807397at2"/>
<reference evidence="3 4" key="1">
    <citation type="submission" date="2014-07" db="EMBL/GenBank/DDBJ databases">
        <authorList>
            <person name="McCorrison J."/>
            <person name="Sanka R."/>
            <person name="Torralba M."/>
            <person name="Gillis M."/>
            <person name="Haft D.H."/>
            <person name="Methe B."/>
            <person name="Sutton G."/>
            <person name="Nelson K.E."/>
        </authorList>
    </citation>
    <scope>NUCLEOTIDE SEQUENCE [LARGE SCALE GENOMIC DNA]</scope>
    <source>
        <strain evidence="3 4">S9-PR14</strain>
    </source>
</reference>
<evidence type="ECO:0000259" key="2">
    <source>
        <dbReference type="Pfam" id="PF03819"/>
    </source>
</evidence>
<feature type="region of interest" description="Disordered" evidence="1">
    <location>
        <begin position="90"/>
        <end position="109"/>
    </location>
</feature>
<dbReference type="AlphaFoldDB" id="A0A098YSW2"/>
<dbReference type="Proteomes" id="UP000029723">
    <property type="component" value="Unassembled WGS sequence"/>
</dbReference>
<evidence type="ECO:0000256" key="1">
    <source>
        <dbReference type="SAM" id="MobiDB-lite"/>
    </source>
</evidence>
<name>A0A098YSW2_9BACT</name>
<comment type="caution">
    <text evidence="3">The sequence shown here is derived from an EMBL/GenBank/DDBJ whole genome shotgun (WGS) entry which is preliminary data.</text>
</comment>
<dbReference type="PANTHER" id="PTHR42692">
    <property type="entry name" value="NUCLEOTIDE PYROPHOSPHOHYDROLASE"/>
    <property type="match status" value="1"/>
</dbReference>
<gene>
    <name evidence="3" type="ORF">HMPREF9304_08860</name>
</gene>
<dbReference type="Gene3D" id="1.10.287.1080">
    <property type="entry name" value="MazG-like"/>
    <property type="match status" value="1"/>
</dbReference>
<protein>
    <submittedName>
        <fullName evidence="3">Pyrophosphatase</fullName>
    </submittedName>
</protein>
<dbReference type="InterPro" id="IPR047046">
    <property type="entry name" value="YpjD/YvdC"/>
</dbReference>
<dbReference type="Pfam" id="PF03819">
    <property type="entry name" value="MazG"/>
    <property type="match status" value="1"/>
</dbReference>
<dbReference type="SUPFAM" id="SSF101386">
    <property type="entry name" value="all-alpha NTP pyrophosphatases"/>
    <property type="match status" value="1"/>
</dbReference>
<proteinExistence type="predicted"/>